<dbReference type="EMBL" id="WHOD01000082">
    <property type="protein sequence ID" value="NOU95793.1"/>
    <property type="molecule type" value="Genomic_DNA"/>
</dbReference>
<reference evidence="1" key="1">
    <citation type="submission" date="2019-10" db="EMBL/GenBank/DDBJ databases">
        <title>Description of Paenibacillus glebae sp. nov.</title>
        <authorList>
            <person name="Carlier A."/>
            <person name="Qi S."/>
        </authorList>
    </citation>
    <scope>NUCLEOTIDE SEQUENCE</scope>
    <source>
        <strain evidence="1">LMG 31456</strain>
    </source>
</reference>
<gene>
    <name evidence="1" type="ORF">GC093_21575</name>
</gene>
<keyword evidence="2" id="KW-1185">Reference proteome</keyword>
<dbReference type="Proteomes" id="UP000641588">
    <property type="component" value="Unassembled WGS sequence"/>
</dbReference>
<comment type="caution">
    <text evidence="1">The sequence shown here is derived from an EMBL/GenBank/DDBJ whole genome shotgun (WGS) entry which is preliminary data.</text>
</comment>
<proteinExistence type="predicted"/>
<name>A0A972GX52_9BACL</name>
<dbReference type="RefSeq" id="WP_171654018.1">
    <property type="nucleotide sequence ID" value="NZ_WHOD01000082.1"/>
</dbReference>
<evidence type="ECO:0000313" key="1">
    <source>
        <dbReference type="EMBL" id="NOU95793.1"/>
    </source>
</evidence>
<organism evidence="1 2">
    <name type="scientific">Paenibacillus foliorum</name>
    <dbReference type="NCBI Taxonomy" id="2654974"/>
    <lineage>
        <taxon>Bacteria</taxon>
        <taxon>Bacillati</taxon>
        <taxon>Bacillota</taxon>
        <taxon>Bacilli</taxon>
        <taxon>Bacillales</taxon>
        <taxon>Paenibacillaceae</taxon>
        <taxon>Paenibacillus</taxon>
    </lineage>
</organism>
<evidence type="ECO:0000313" key="2">
    <source>
        <dbReference type="Proteomes" id="UP000641588"/>
    </source>
</evidence>
<sequence length="60" mass="6879">MLFELFASENFHAANGLFDAAYALFETENNGHEGLFMLPISCFFEKNMDVRVYLVLRING</sequence>
<protein>
    <submittedName>
        <fullName evidence="1">Uncharacterized protein</fullName>
    </submittedName>
</protein>
<dbReference type="AlphaFoldDB" id="A0A972GX52"/>
<accession>A0A972GX52</accession>